<proteinExistence type="predicted"/>
<dbReference type="AlphaFoldDB" id="X1BQ88"/>
<accession>X1BQ88</accession>
<gene>
    <name evidence="2" type="ORF">S01H4_34280</name>
</gene>
<name>X1BQ88_9ZZZZ</name>
<protein>
    <submittedName>
        <fullName evidence="2">Uncharacterized protein</fullName>
    </submittedName>
</protein>
<evidence type="ECO:0000256" key="1">
    <source>
        <dbReference type="SAM" id="Phobius"/>
    </source>
</evidence>
<keyword evidence="1" id="KW-0812">Transmembrane</keyword>
<keyword evidence="1" id="KW-1133">Transmembrane helix</keyword>
<comment type="caution">
    <text evidence="2">The sequence shown here is derived from an EMBL/GenBank/DDBJ whole genome shotgun (WGS) entry which is preliminary data.</text>
</comment>
<dbReference type="EMBL" id="BART01018129">
    <property type="protein sequence ID" value="GAG86283.1"/>
    <property type="molecule type" value="Genomic_DNA"/>
</dbReference>
<reference evidence="2" key="1">
    <citation type="journal article" date="2014" name="Front. Microbiol.">
        <title>High frequency of phylogenetically diverse reductive dehalogenase-homologous genes in deep subseafloor sedimentary metagenomes.</title>
        <authorList>
            <person name="Kawai M."/>
            <person name="Futagami T."/>
            <person name="Toyoda A."/>
            <person name="Takaki Y."/>
            <person name="Nishi S."/>
            <person name="Hori S."/>
            <person name="Arai W."/>
            <person name="Tsubouchi T."/>
            <person name="Morono Y."/>
            <person name="Uchiyama I."/>
            <person name="Ito T."/>
            <person name="Fujiyama A."/>
            <person name="Inagaki F."/>
            <person name="Takami H."/>
        </authorList>
    </citation>
    <scope>NUCLEOTIDE SEQUENCE</scope>
    <source>
        <strain evidence="2">Expedition CK06-06</strain>
    </source>
</reference>
<keyword evidence="1" id="KW-0472">Membrane</keyword>
<organism evidence="2">
    <name type="scientific">marine sediment metagenome</name>
    <dbReference type="NCBI Taxonomy" id="412755"/>
    <lineage>
        <taxon>unclassified sequences</taxon>
        <taxon>metagenomes</taxon>
        <taxon>ecological metagenomes</taxon>
    </lineage>
</organism>
<sequence length="59" mass="6344">MITPNFNLMLWILFILLILKGIAGIVLGAIGSKKHKEYGGLDMAAGIVLLVLLAFVAFT</sequence>
<evidence type="ECO:0000313" key="2">
    <source>
        <dbReference type="EMBL" id="GAG86283.1"/>
    </source>
</evidence>
<feature type="transmembrane region" description="Helical" evidence="1">
    <location>
        <begin position="38"/>
        <end position="58"/>
    </location>
</feature>
<feature type="transmembrane region" description="Helical" evidence="1">
    <location>
        <begin position="6"/>
        <end position="31"/>
    </location>
</feature>